<evidence type="ECO:0000256" key="1">
    <source>
        <dbReference type="ARBA" id="ARBA00022737"/>
    </source>
</evidence>
<comment type="caution">
    <text evidence="3">The sequence shown here is derived from an EMBL/GenBank/DDBJ whole genome shotgun (WGS) entry which is preliminary data.</text>
</comment>
<evidence type="ECO:0000313" key="3">
    <source>
        <dbReference type="EMBL" id="KAI5428562.1"/>
    </source>
</evidence>
<protein>
    <submittedName>
        <fullName evidence="3">Uncharacterized protein</fullName>
    </submittedName>
</protein>
<evidence type="ECO:0000313" key="4">
    <source>
        <dbReference type="EMBL" id="KAI5428563.1"/>
    </source>
</evidence>
<dbReference type="Gramene" id="Psat03G0352600-T1">
    <property type="protein sequence ID" value="KAI5428563.1"/>
    <property type="gene ID" value="KIW84_033526"/>
</dbReference>
<name>A0A9D4XXU9_PEA</name>
<keyword evidence="5" id="KW-1185">Reference proteome</keyword>
<dbReference type="PANTHER" id="PTHR14027">
    <property type="entry name" value="RNA POLYMERASE-ASSOCIATED PROTEIN CTR9"/>
    <property type="match status" value="1"/>
</dbReference>
<reference evidence="3 5" key="1">
    <citation type="journal article" date="2022" name="Nat. Genet.">
        <title>Improved pea reference genome and pan-genome highlight genomic features and evolutionary characteristics.</title>
        <authorList>
            <person name="Yang T."/>
            <person name="Liu R."/>
            <person name="Luo Y."/>
            <person name="Hu S."/>
            <person name="Wang D."/>
            <person name="Wang C."/>
            <person name="Pandey M.K."/>
            <person name="Ge S."/>
            <person name="Xu Q."/>
            <person name="Li N."/>
            <person name="Li G."/>
            <person name="Huang Y."/>
            <person name="Saxena R.K."/>
            <person name="Ji Y."/>
            <person name="Li M."/>
            <person name="Yan X."/>
            <person name="He Y."/>
            <person name="Liu Y."/>
            <person name="Wang X."/>
            <person name="Xiang C."/>
            <person name="Varshney R.K."/>
            <person name="Ding H."/>
            <person name="Gao S."/>
            <person name="Zong X."/>
        </authorList>
    </citation>
    <scope>NUCLEOTIDE SEQUENCE [LARGE SCALE GENOMIC DNA]</scope>
    <source>
        <strain evidence="3 5">cv. Zhongwan 6</strain>
    </source>
</reference>
<dbReference type="GO" id="GO:0006368">
    <property type="term" value="P:transcription elongation by RNA polymerase II"/>
    <property type="evidence" value="ECO:0007669"/>
    <property type="project" value="TreeGrafter"/>
</dbReference>
<dbReference type="GO" id="GO:0006355">
    <property type="term" value="P:regulation of DNA-templated transcription"/>
    <property type="evidence" value="ECO:0007669"/>
    <property type="project" value="InterPro"/>
</dbReference>
<dbReference type="InterPro" id="IPR031101">
    <property type="entry name" value="Ctr9"/>
</dbReference>
<dbReference type="GO" id="GO:0016593">
    <property type="term" value="C:Cdc73/Paf1 complex"/>
    <property type="evidence" value="ECO:0007669"/>
    <property type="project" value="TreeGrafter"/>
</dbReference>
<keyword evidence="1" id="KW-0677">Repeat</keyword>
<proteinExistence type="predicted"/>
<sequence>MTQPTFLDLSFNNLSGSVIRYCWKPSGLCYSKRNKLSWKETQTIKKGRKQFEATYNLFQSEQLGHDQSVIFESGEFELAKQTFKEALNDGIWLSFFSKANKSSIDATSTLQSKDMQLFHDLESYAATAKARNNILSSIEPVNDALKVNDKSPNALSMLFELELKNDEWVKAKETLQATSDATDRKDSYVTLSLRKPELLCCSLQ</sequence>
<keyword evidence="2" id="KW-0802">TPR repeat</keyword>
<dbReference type="Gramene" id="Psat03G0352500-T1">
    <property type="protein sequence ID" value="KAI5428562.1"/>
    <property type="gene ID" value="KIW84_033525"/>
</dbReference>
<dbReference type="PANTHER" id="PTHR14027:SF2">
    <property type="entry name" value="RNA POLYMERASE-ASSOCIATED PROTEIN CTR9 HOMOLOG"/>
    <property type="match status" value="1"/>
</dbReference>
<evidence type="ECO:0000256" key="2">
    <source>
        <dbReference type="ARBA" id="ARBA00022803"/>
    </source>
</evidence>
<accession>A0A9D4XXU9</accession>
<dbReference type="AlphaFoldDB" id="A0A9D4XXU9"/>
<gene>
    <name evidence="3" type="ORF">KIW84_033525</name>
    <name evidence="4" type="ORF">KIW84_033526</name>
</gene>
<dbReference type="EMBL" id="JAMSHJ010000003">
    <property type="protein sequence ID" value="KAI5428563.1"/>
    <property type="molecule type" value="Genomic_DNA"/>
</dbReference>
<evidence type="ECO:0000313" key="5">
    <source>
        <dbReference type="Proteomes" id="UP001058974"/>
    </source>
</evidence>
<organism evidence="3 5">
    <name type="scientific">Pisum sativum</name>
    <name type="common">Garden pea</name>
    <name type="synonym">Lathyrus oleraceus</name>
    <dbReference type="NCBI Taxonomy" id="3888"/>
    <lineage>
        <taxon>Eukaryota</taxon>
        <taxon>Viridiplantae</taxon>
        <taxon>Streptophyta</taxon>
        <taxon>Embryophyta</taxon>
        <taxon>Tracheophyta</taxon>
        <taxon>Spermatophyta</taxon>
        <taxon>Magnoliopsida</taxon>
        <taxon>eudicotyledons</taxon>
        <taxon>Gunneridae</taxon>
        <taxon>Pentapetalae</taxon>
        <taxon>rosids</taxon>
        <taxon>fabids</taxon>
        <taxon>Fabales</taxon>
        <taxon>Fabaceae</taxon>
        <taxon>Papilionoideae</taxon>
        <taxon>50 kb inversion clade</taxon>
        <taxon>NPAAA clade</taxon>
        <taxon>Hologalegina</taxon>
        <taxon>IRL clade</taxon>
        <taxon>Fabeae</taxon>
        <taxon>Lathyrus</taxon>
    </lineage>
</organism>
<dbReference type="GO" id="GO:0000993">
    <property type="term" value="F:RNA polymerase II complex binding"/>
    <property type="evidence" value="ECO:0007669"/>
    <property type="project" value="TreeGrafter"/>
</dbReference>
<dbReference type="Proteomes" id="UP001058974">
    <property type="component" value="Chromosome 3"/>
</dbReference>
<dbReference type="EMBL" id="JAMSHJ010000003">
    <property type="protein sequence ID" value="KAI5428562.1"/>
    <property type="molecule type" value="Genomic_DNA"/>
</dbReference>